<gene>
    <name evidence="2" type="ORF">pipiens_017064</name>
</gene>
<feature type="region of interest" description="Disordered" evidence="1">
    <location>
        <begin position="435"/>
        <end position="470"/>
    </location>
</feature>
<organism evidence="2 3">
    <name type="scientific">Culex pipiens pipiens</name>
    <name type="common">Northern house mosquito</name>
    <dbReference type="NCBI Taxonomy" id="38569"/>
    <lineage>
        <taxon>Eukaryota</taxon>
        <taxon>Metazoa</taxon>
        <taxon>Ecdysozoa</taxon>
        <taxon>Arthropoda</taxon>
        <taxon>Hexapoda</taxon>
        <taxon>Insecta</taxon>
        <taxon>Pterygota</taxon>
        <taxon>Neoptera</taxon>
        <taxon>Endopterygota</taxon>
        <taxon>Diptera</taxon>
        <taxon>Nematocera</taxon>
        <taxon>Culicoidea</taxon>
        <taxon>Culicidae</taxon>
        <taxon>Culicinae</taxon>
        <taxon>Culicini</taxon>
        <taxon>Culex</taxon>
        <taxon>Culex</taxon>
    </lineage>
</organism>
<dbReference type="Proteomes" id="UP001562425">
    <property type="component" value="Unassembled WGS sequence"/>
</dbReference>
<feature type="compositionally biased region" description="Pro residues" evidence="1">
    <location>
        <begin position="386"/>
        <end position="404"/>
    </location>
</feature>
<accession>A0ABD1CIC6</accession>
<evidence type="ECO:0000313" key="3">
    <source>
        <dbReference type="Proteomes" id="UP001562425"/>
    </source>
</evidence>
<comment type="caution">
    <text evidence="2">The sequence shown here is derived from an EMBL/GenBank/DDBJ whole genome shotgun (WGS) entry which is preliminary data.</text>
</comment>
<feature type="compositionally biased region" description="Basic and acidic residues" evidence="1">
    <location>
        <begin position="221"/>
        <end position="235"/>
    </location>
</feature>
<feature type="region of interest" description="Disordered" evidence="1">
    <location>
        <begin position="726"/>
        <end position="752"/>
    </location>
</feature>
<dbReference type="EMBL" id="JBEHCU010011894">
    <property type="protein sequence ID" value="KAL1376137.1"/>
    <property type="molecule type" value="Genomic_DNA"/>
</dbReference>
<reference evidence="2 3" key="1">
    <citation type="submission" date="2024-05" db="EMBL/GenBank/DDBJ databases">
        <title>Culex pipiens pipiens assembly and annotation.</title>
        <authorList>
            <person name="Alout H."/>
            <person name="Durand T."/>
        </authorList>
    </citation>
    <scope>NUCLEOTIDE SEQUENCE [LARGE SCALE GENOMIC DNA]</scope>
    <source>
        <strain evidence="2">HA-2024</strain>
        <tissue evidence="2">Whole body</tissue>
    </source>
</reference>
<feature type="compositionally biased region" description="Basic and acidic residues" evidence="1">
    <location>
        <begin position="292"/>
        <end position="305"/>
    </location>
</feature>
<feature type="region of interest" description="Disordered" evidence="1">
    <location>
        <begin position="1"/>
        <end position="46"/>
    </location>
</feature>
<feature type="compositionally biased region" description="Low complexity" evidence="1">
    <location>
        <begin position="726"/>
        <end position="749"/>
    </location>
</feature>
<dbReference type="AlphaFoldDB" id="A0ABD1CIC6"/>
<evidence type="ECO:0000313" key="2">
    <source>
        <dbReference type="EMBL" id="KAL1376137.1"/>
    </source>
</evidence>
<sequence>METIKTLLLQSTPSAGGVPPPPPPSSPANDDLLFSEPDFIPPLPKTKQPPVIVGVAVKRTLLRGEVPPPPASQIDILEQWHSDIFDYPKKDGNDCNNNNGEVVEVDNDGVDLIDFSTEIEASPVQNVPKPKVKKTMQTDDIVSIGDDEDVGKDSVQCACSTLDDGRRDCQHLAARGVWDDVPKSVVDPRASGDRSAVPTASSSTNTLTELLVLVNSDTAPRRNGERKIDELERSASRQNACAEAGNAGSRRKRLASESIDATVNGKDPSSSLLLVDIGEEDAGSTGAVTRTPKPEAERRIDETAHGQHSPRPCAKQVENVVTAAPPSRSVEQQLEQLEQRQHESLQLCEKSIQVPSPSRRPEQPRGSAPATSSDSESENYYGTCSPSPPPPVVPPSQGGIPPPSQSYGLNVEVTLNAHISVHGLSEFGFFAAERGAEDPSGGGQTEKVLRDSATNTGGNNNVTPSSADSGIIIIDDDGDECGVQEAPESQEVVVIEDCFERKQQLECRDQDTQTLNGSFPQKNTSEISVQVCANGDSDLRLDDSSVSESEIDERKDLRFLTKNTDQYLRPPLNFLSEKHECFEASNRLKRLEERFRGFAYTKKLLRESAANNSNGGGQNLSSSLSSLSTLLADCTTNTSAASQKQPASSSSSTAIDAVSSQTDSTFVPSWKTSSLSCLQSSPDNDVRLNHVVPKPAPVLPPLTSSLLSLSASSLLSLSCLDQQRQQQKPQQDDCSQTTQNNKPNNPQSSVASEEICTIFPGGKPRVQDPLEVLEPTQLSEDSGDSEEEDPDCEEFLNLEKLLAADPHTNCEFDTRHFAQYEPQVYQIKYCYDELEEELEGESATSVGGLLIGPPESVSVLSATNREENEEEDGCACVIEAVPIYRTLPLVEMRETTGTLRGLLKKPNRPPPVRKNRVVFDETRNEFFEADYIILIREDCPYDEEDEEPCTCGEHELVRICCDEGCNCGYTTAAPADDGRTPPVSVGE</sequence>
<keyword evidence="3" id="KW-1185">Reference proteome</keyword>
<name>A0ABD1CIC6_CULPP</name>
<evidence type="ECO:0000256" key="1">
    <source>
        <dbReference type="SAM" id="MobiDB-lite"/>
    </source>
</evidence>
<feature type="region of interest" description="Disordered" evidence="1">
    <location>
        <begin position="221"/>
        <end position="405"/>
    </location>
</feature>
<proteinExistence type="predicted"/>
<feature type="compositionally biased region" description="Polar residues" evidence="1">
    <location>
        <begin position="369"/>
        <end position="384"/>
    </location>
</feature>
<feature type="region of interest" description="Disordered" evidence="1">
    <location>
        <begin position="183"/>
        <end position="203"/>
    </location>
</feature>
<feature type="compositionally biased region" description="Polar residues" evidence="1">
    <location>
        <begin position="452"/>
        <end position="468"/>
    </location>
</feature>
<protein>
    <submittedName>
        <fullName evidence="2">Uncharacterized protein</fullName>
    </submittedName>
</protein>